<dbReference type="InterPro" id="IPR003593">
    <property type="entry name" value="AAA+_ATPase"/>
</dbReference>
<dbReference type="CDD" id="cd03228">
    <property type="entry name" value="ABCC_MRP_Like"/>
    <property type="match status" value="1"/>
</dbReference>
<feature type="transmembrane region" description="Helical" evidence="7">
    <location>
        <begin position="33"/>
        <end position="54"/>
    </location>
</feature>
<dbReference type="SMART" id="SM00382">
    <property type="entry name" value="AAA"/>
    <property type="match status" value="1"/>
</dbReference>
<dbReference type="InterPro" id="IPR011527">
    <property type="entry name" value="ABC1_TM_dom"/>
</dbReference>
<accession>A0ABS5NYE6</accession>
<dbReference type="SUPFAM" id="SSF52540">
    <property type="entry name" value="P-loop containing nucleoside triphosphate hydrolases"/>
    <property type="match status" value="1"/>
</dbReference>
<evidence type="ECO:0000259" key="8">
    <source>
        <dbReference type="PROSITE" id="PS50893"/>
    </source>
</evidence>
<feature type="transmembrane region" description="Helical" evidence="7">
    <location>
        <begin position="175"/>
        <end position="193"/>
    </location>
</feature>
<keyword evidence="3" id="KW-0547">Nucleotide-binding</keyword>
<feature type="transmembrane region" description="Helical" evidence="7">
    <location>
        <begin position="149"/>
        <end position="169"/>
    </location>
</feature>
<evidence type="ECO:0000259" key="9">
    <source>
        <dbReference type="PROSITE" id="PS50929"/>
    </source>
</evidence>
<dbReference type="Pfam" id="PF00005">
    <property type="entry name" value="ABC_tran"/>
    <property type="match status" value="1"/>
</dbReference>
<comment type="subcellular location">
    <subcellularLocation>
        <location evidence="1">Cell membrane</location>
        <topology evidence="1">Multi-pass membrane protein</topology>
    </subcellularLocation>
</comment>
<dbReference type="PANTHER" id="PTHR43394:SF1">
    <property type="entry name" value="ATP-BINDING CASSETTE SUB-FAMILY B MEMBER 10, MITOCHONDRIAL"/>
    <property type="match status" value="1"/>
</dbReference>
<dbReference type="Gene3D" id="3.40.50.300">
    <property type="entry name" value="P-loop containing nucleotide triphosphate hydrolases"/>
    <property type="match status" value="1"/>
</dbReference>
<keyword evidence="5 7" id="KW-1133">Transmembrane helix</keyword>
<dbReference type="InterPro" id="IPR003439">
    <property type="entry name" value="ABC_transporter-like_ATP-bd"/>
</dbReference>
<evidence type="ECO:0000256" key="4">
    <source>
        <dbReference type="ARBA" id="ARBA00022840"/>
    </source>
</evidence>
<evidence type="ECO:0000256" key="1">
    <source>
        <dbReference type="ARBA" id="ARBA00004651"/>
    </source>
</evidence>
<evidence type="ECO:0000256" key="2">
    <source>
        <dbReference type="ARBA" id="ARBA00022692"/>
    </source>
</evidence>
<dbReference type="SUPFAM" id="SSF90123">
    <property type="entry name" value="ABC transporter transmembrane region"/>
    <property type="match status" value="1"/>
</dbReference>
<keyword evidence="4 10" id="KW-0067">ATP-binding</keyword>
<evidence type="ECO:0000256" key="6">
    <source>
        <dbReference type="ARBA" id="ARBA00023136"/>
    </source>
</evidence>
<dbReference type="EMBL" id="JAGYPM010000006">
    <property type="protein sequence ID" value="MBS4192864.1"/>
    <property type="molecule type" value="Genomic_DNA"/>
</dbReference>
<keyword evidence="11" id="KW-1185">Reference proteome</keyword>
<feature type="domain" description="ABC transporter" evidence="8">
    <location>
        <begin position="358"/>
        <end position="598"/>
    </location>
</feature>
<keyword evidence="2 7" id="KW-0812">Transmembrane</keyword>
<evidence type="ECO:0000313" key="10">
    <source>
        <dbReference type="EMBL" id="MBS4192864.1"/>
    </source>
</evidence>
<dbReference type="InterPro" id="IPR017871">
    <property type="entry name" value="ABC_transporter-like_CS"/>
</dbReference>
<dbReference type="InterPro" id="IPR036640">
    <property type="entry name" value="ABC1_TM_sf"/>
</dbReference>
<dbReference type="PROSITE" id="PS50893">
    <property type="entry name" value="ABC_TRANSPORTER_2"/>
    <property type="match status" value="1"/>
</dbReference>
<evidence type="ECO:0000313" key="11">
    <source>
        <dbReference type="Proteomes" id="UP000681027"/>
    </source>
</evidence>
<keyword evidence="6 7" id="KW-0472">Membrane</keyword>
<dbReference type="PROSITE" id="PS00211">
    <property type="entry name" value="ABC_TRANSPORTER_1"/>
    <property type="match status" value="1"/>
</dbReference>
<dbReference type="GO" id="GO:0005524">
    <property type="term" value="F:ATP binding"/>
    <property type="evidence" value="ECO:0007669"/>
    <property type="project" value="UniProtKB-KW"/>
</dbReference>
<dbReference type="RefSeq" id="WP_213104309.1">
    <property type="nucleotide sequence ID" value="NZ_JAGYPM010000006.1"/>
</dbReference>
<evidence type="ECO:0000256" key="3">
    <source>
        <dbReference type="ARBA" id="ARBA00022741"/>
    </source>
</evidence>
<protein>
    <submittedName>
        <fullName evidence="10">ABC transporter ATP-binding protein</fullName>
    </submittedName>
</protein>
<evidence type="ECO:0000256" key="5">
    <source>
        <dbReference type="ARBA" id="ARBA00022989"/>
    </source>
</evidence>
<organism evidence="10 11">
    <name type="scientific">Cytobacillus citreus</name>
    <dbReference type="NCBI Taxonomy" id="2833586"/>
    <lineage>
        <taxon>Bacteria</taxon>
        <taxon>Bacillati</taxon>
        <taxon>Bacillota</taxon>
        <taxon>Bacilli</taxon>
        <taxon>Bacillales</taxon>
        <taxon>Bacillaceae</taxon>
        <taxon>Cytobacillus</taxon>
    </lineage>
</organism>
<reference evidence="10 11" key="1">
    <citation type="submission" date="2021-05" db="EMBL/GenBank/DDBJ databases">
        <title>Novel Bacillus species.</title>
        <authorList>
            <person name="Liu G."/>
        </authorList>
    </citation>
    <scope>NUCLEOTIDE SEQUENCE [LARGE SCALE GENOMIC DNA]</scope>
    <source>
        <strain evidence="10 11">FJAT-49705</strain>
    </source>
</reference>
<dbReference type="InterPro" id="IPR027417">
    <property type="entry name" value="P-loop_NTPase"/>
</dbReference>
<proteinExistence type="predicted"/>
<sequence length="617" mass="71568">MQLNNQSIDLKNILHSFSYWPRLFCLFWNTHKVYFISITILSFIQGILPVLSLYMTQLLVNTIVTTDTGVFDEILFVFLLFIIFTIFKEVVNLITEYIDGLFQTLLTNKLNFMILDKSNTLGQEDFENSEVQDQLKRAQQETGYRPYQIFQQILSIITSVITVISSIVFLFYWNWWVALILIVLPSFSFLSFIKISNKEFFVFWNRAGRNRQSWYLTHLLTHDKAFKEVKIYNIGRLLLDQYNKIMNGFYSEDKQIATRRLKMSLFFGLINLACVFFAIYLVIRDTYLKQILIGSFISYVQAIILIQTTSERLMHSVINLCQHNLFIEQLFSYLETKSNDPVYRRPDSAIKLEVIESIEFKNVSFSYPGTENYALKNVSLILEKGDKIAIVGKNGSGKSTFIKLLCQLYENYEGEILINGINLKLYDTASVRENIGAVFQDFMQYEMPLRANIGFGNFKHMHEDELIYKAAEKAGIAAFAKALPNKIDTQLGKWFPGGFQLSGGQWQKIAIARAFFRDASLYILDEPSAALDPESEKEVFDKFIQLLDNKIGIFISHRYTTTKFAERIIYMEDGEIKAMGSHQELMEDCPDYYYLYNLQADSYTDNDLLSTKNVVNG</sequence>
<dbReference type="PANTHER" id="PTHR43394">
    <property type="entry name" value="ATP-DEPENDENT PERMEASE MDL1, MITOCHONDRIAL"/>
    <property type="match status" value="1"/>
</dbReference>
<dbReference type="Proteomes" id="UP000681027">
    <property type="component" value="Unassembled WGS sequence"/>
</dbReference>
<dbReference type="Gene3D" id="1.20.1560.10">
    <property type="entry name" value="ABC transporter type 1, transmembrane domain"/>
    <property type="match status" value="1"/>
</dbReference>
<comment type="caution">
    <text evidence="10">The sequence shown here is derived from an EMBL/GenBank/DDBJ whole genome shotgun (WGS) entry which is preliminary data.</text>
</comment>
<feature type="transmembrane region" description="Helical" evidence="7">
    <location>
        <begin position="74"/>
        <end position="94"/>
    </location>
</feature>
<name>A0ABS5NYE6_9BACI</name>
<feature type="domain" description="ABC transmembrane type-1" evidence="9">
    <location>
        <begin position="38"/>
        <end position="320"/>
    </location>
</feature>
<dbReference type="InterPro" id="IPR039421">
    <property type="entry name" value="Type_1_exporter"/>
</dbReference>
<gene>
    <name evidence="10" type="ORF">KHA94_22300</name>
</gene>
<feature type="transmembrane region" description="Helical" evidence="7">
    <location>
        <begin position="263"/>
        <end position="281"/>
    </location>
</feature>
<evidence type="ECO:0000256" key="7">
    <source>
        <dbReference type="SAM" id="Phobius"/>
    </source>
</evidence>
<dbReference type="PROSITE" id="PS50929">
    <property type="entry name" value="ABC_TM1F"/>
    <property type="match status" value="1"/>
</dbReference>